<feature type="domain" description="Fe2OG dioxygenase" evidence="7">
    <location>
        <begin position="140"/>
        <end position="239"/>
    </location>
</feature>
<evidence type="ECO:0000256" key="5">
    <source>
        <dbReference type="ARBA" id="ARBA00023002"/>
    </source>
</evidence>
<dbReference type="InterPro" id="IPR005123">
    <property type="entry name" value="Oxoglu/Fe-dep_dioxygenase_dom"/>
</dbReference>
<proteinExistence type="predicted"/>
<evidence type="ECO:0000313" key="8">
    <source>
        <dbReference type="EMBL" id="MDO1559254.1"/>
    </source>
</evidence>
<keyword evidence="9" id="KW-1185">Reference proteome</keyword>
<dbReference type="InterPro" id="IPR006620">
    <property type="entry name" value="Pro_4_hyd_alph"/>
</dbReference>
<dbReference type="PANTHER" id="PTHR12117">
    <property type="entry name" value="HISTONE ACETYLTRANSFERASE COMPLEX"/>
    <property type="match status" value="1"/>
</dbReference>
<reference evidence="8" key="1">
    <citation type="submission" date="2023-07" db="EMBL/GenBank/DDBJ databases">
        <title>Brevundimonas soil sp. nov., isolated from the soil of chemical plant.</title>
        <authorList>
            <person name="Wu N."/>
        </authorList>
    </citation>
    <scope>NUCLEOTIDE SEQUENCE</scope>
    <source>
        <strain evidence="8">XZ-24</strain>
    </source>
</reference>
<dbReference type="Proteomes" id="UP001169063">
    <property type="component" value="Unassembled WGS sequence"/>
</dbReference>
<comment type="cofactor">
    <cofactor evidence="1">
        <name>L-ascorbate</name>
        <dbReference type="ChEBI" id="CHEBI:38290"/>
    </cofactor>
</comment>
<dbReference type="SMART" id="SM00702">
    <property type="entry name" value="P4Hc"/>
    <property type="match status" value="1"/>
</dbReference>
<protein>
    <submittedName>
        <fullName evidence="8">2OG-Fe(II) oxygenase family protein</fullName>
    </submittedName>
</protein>
<dbReference type="InterPro" id="IPR051842">
    <property type="entry name" value="uS12_prolyl_hydroxylase"/>
</dbReference>
<dbReference type="PROSITE" id="PS51471">
    <property type="entry name" value="FE2OG_OXY"/>
    <property type="match status" value="1"/>
</dbReference>
<dbReference type="EMBL" id="JAUKTR010000003">
    <property type="protein sequence ID" value="MDO1559254.1"/>
    <property type="molecule type" value="Genomic_DNA"/>
</dbReference>
<dbReference type="Pfam" id="PF13661">
    <property type="entry name" value="2OG-FeII_Oxy_4"/>
    <property type="match status" value="1"/>
</dbReference>
<organism evidence="8 9">
    <name type="scientific">Peiella sedimenti</name>
    <dbReference type="NCBI Taxonomy" id="3061083"/>
    <lineage>
        <taxon>Bacteria</taxon>
        <taxon>Pseudomonadati</taxon>
        <taxon>Pseudomonadota</taxon>
        <taxon>Alphaproteobacteria</taxon>
        <taxon>Caulobacterales</taxon>
        <taxon>Caulobacteraceae</taxon>
        <taxon>Peiella</taxon>
    </lineage>
</organism>
<keyword evidence="6" id="KW-0408">Iron</keyword>
<accession>A0ABT8SL76</accession>
<dbReference type="InterPro" id="IPR039558">
    <property type="entry name" value="TPA1/OFD1_N"/>
</dbReference>
<dbReference type="PANTHER" id="PTHR12117:SF0">
    <property type="entry name" value="PROLYL 3-HYDROXYLASE OGFOD1"/>
    <property type="match status" value="1"/>
</dbReference>
<evidence type="ECO:0000256" key="4">
    <source>
        <dbReference type="ARBA" id="ARBA00022964"/>
    </source>
</evidence>
<keyword evidence="3" id="KW-0847">Vitamin C</keyword>
<comment type="caution">
    <text evidence="8">The sequence shown here is derived from an EMBL/GenBank/DDBJ whole genome shotgun (WGS) entry which is preliminary data.</text>
</comment>
<keyword evidence="4" id="KW-0223">Dioxygenase</keyword>
<evidence type="ECO:0000313" key="9">
    <source>
        <dbReference type="Proteomes" id="UP001169063"/>
    </source>
</evidence>
<evidence type="ECO:0000256" key="1">
    <source>
        <dbReference type="ARBA" id="ARBA00001961"/>
    </source>
</evidence>
<evidence type="ECO:0000256" key="2">
    <source>
        <dbReference type="ARBA" id="ARBA00022723"/>
    </source>
</evidence>
<name>A0ABT8SL76_9CAUL</name>
<evidence type="ECO:0000256" key="6">
    <source>
        <dbReference type="ARBA" id="ARBA00023004"/>
    </source>
</evidence>
<keyword evidence="5" id="KW-0560">Oxidoreductase</keyword>
<gene>
    <name evidence="8" type="ORF">Q0812_07420</name>
</gene>
<evidence type="ECO:0000259" key="7">
    <source>
        <dbReference type="PROSITE" id="PS51471"/>
    </source>
</evidence>
<evidence type="ECO:0000256" key="3">
    <source>
        <dbReference type="ARBA" id="ARBA00022896"/>
    </source>
</evidence>
<dbReference type="Gene3D" id="2.60.120.620">
    <property type="entry name" value="q2cbj1_9rhob like domain"/>
    <property type="match status" value="1"/>
</dbReference>
<dbReference type="RefSeq" id="WP_302109690.1">
    <property type="nucleotide sequence ID" value="NZ_JAUKTR010000003.1"/>
</dbReference>
<keyword evidence="2" id="KW-0479">Metal-binding</keyword>
<sequence length="247" mass="27308">MAPRPSLASHLKARDLAPVFARHGRVHIPGAFDDAFARHMHQALSEATPWRRSLAVGGRYLDLGEEEFAALGPDNLAALEKASREEGHNAFRYAFDAYRVSDHMEAGQPRGHAAEDLWRFVNSDAFLGFIRELTGEPACAYADAQGTRYRKGDFLSAHDDKAEGKDRLFAFVMNFTPIWRADWGGLLLFLDADGHVAEGYTPAFNALNLFRVPQKHAVTQVTDLAGAACRYAVTGWIRSRPPEGVSP</sequence>